<comment type="caution">
    <text evidence="10">The sequence shown here is derived from an EMBL/GenBank/DDBJ whole genome shotgun (WGS) entry which is preliminary data.</text>
</comment>
<dbReference type="EMBL" id="JBHSQV010000175">
    <property type="protein sequence ID" value="MFC5988088.1"/>
    <property type="molecule type" value="Genomic_DNA"/>
</dbReference>
<evidence type="ECO:0000256" key="4">
    <source>
        <dbReference type="ARBA" id="ARBA00022777"/>
    </source>
</evidence>
<protein>
    <recommendedName>
        <fullName evidence="8">Cytidylate kinase</fullName>
        <shortName evidence="8">CK</shortName>
        <ecNumber evidence="8">2.7.4.25</ecNumber>
    </recommendedName>
    <alternativeName>
        <fullName evidence="8">Cytidine monophosphate kinase</fullName>
        <shortName evidence="8">CMP kinase</shortName>
    </alternativeName>
</protein>
<feature type="domain" description="Cytidylate kinase" evidence="9">
    <location>
        <begin position="8"/>
        <end position="221"/>
    </location>
</feature>
<dbReference type="Gene3D" id="3.40.50.300">
    <property type="entry name" value="P-loop containing nucleotide triphosphate hydrolases"/>
    <property type="match status" value="1"/>
</dbReference>
<dbReference type="SUPFAM" id="SSF52540">
    <property type="entry name" value="P-loop containing nucleoside triphosphate hydrolases"/>
    <property type="match status" value="1"/>
</dbReference>
<gene>
    <name evidence="8 10" type="primary">cmk</name>
    <name evidence="10" type="ORF">ACFPXP_16930</name>
</gene>
<comment type="similarity">
    <text evidence="1 8">Belongs to the cytidylate kinase family. Type 1 subfamily.</text>
</comment>
<keyword evidence="11" id="KW-1185">Reference proteome</keyword>
<dbReference type="InterPro" id="IPR011994">
    <property type="entry name" value="Cytidylate_kinase_dom"/>
</dbReference>
<dbReference type="RefSeq" id="WP_379895528.1">
    <property type="nucleotide sequence ID" value="NZ_CBCSCT010000024.1"/>
</dbReference>
<proteinExistence type="inferred from homology"/>
<keyword evidence="5 8" id="KW-0067">ATP-binding</keyword>
<dbReference type="Pfam" id="PF02224">
    <property type="entry name" value="Cytidylate_kin"/>
    <property type="match status" value="1"/>
</dbReference>
<dbReference type="CDD" id="cd02020">
    <property type="entry name" value="CMPK"/>
    <property type="match status" value="1"/>
</dbReference>
<evidence type="ECO:0000256" key="2">
    <source>
        <dbReference type="ARBA" id="ARBA00022679"/>
    </source>
</evidence>
<evidence type="ECO:0000256" key="7">
    <source>
        <dbReference type="ARBA" id="ARBA00048478"/>
    </source>
</evidence>
<dbReference type="PANTHER" id="PTHR21299">
    <property type="entry name" value="CYTIDYLATE KINASE/PANTOATE-BETA-ALANINE LIGASE"/>
    <property type="match status" value="1"/>
</dbReference>
<dbReference type="NCBIfam" id="TIGR00017">
    <property type="entry name" value="cmk"/>
    <property type="match status" value="1"/>
</dbReference>
<keyword evidence="8" id="KW-0963">Cytoplasm</keyword>
<dbReference type="HAMAP" id="MF_00238">
    <property type="entry name" value="Cytidyl_kinase_type1"/>
    <property type="match status" value="1"/>
</dbReference>
<name>A0ABW1ISQ6_9BACL</name>
<comment type="catalytic activity">
    <reaction evidence="7 8">
        <text>CMP + ATP = CDP + ADP</text>
        <dbReference type="Rhea" id="RHEA:11600"/>
        <dbReference type="ChEBI" id="CHEBI:30616"/>
        <dbReference type="ChEBI" id="CHEBI:58069"/>
        <dbReference type="ChEBI" id="CHEBI:60377"/>
        <dbReference type="ChEBI" id="CHEBI:456216"/>
        <dbReference type="EC" id="2.7.4.25"/>
    </reaction>
</comment>
<keyword evidence="4 8" id="KW-0418">Kinase</keyword>
<comment type="subcellular location">
    <subcellularLocation>
        <location evidence="8">Cytoplasm</location>
    </subcellularLocation>
</comment>
<dbReference type="PANTHER" id="PTHR21299:SF2">
    <property type="entry name" value="CYTIDYLATE KINASE"/>
    <property type="match status" value="1"/>
</dbReference>
<dbReference type="InterPro" id="IPR003136">
    <property type="entry name" value="Cytidylate_kin"/>
</dbReference>
<keyword evidence="2 8" id="KW-0808">Transferase</keyword>
<evidence type="ECO:0000259" key="9">
    <source>
        <dbReference type="Pfam" id="PF02224"/>
    </source>
</evidence>
<dbReference type="Proteomes" id="UP001596250">
    <property type="component" value="Unassembled WGS sequence"/>
</dbReference>
<evidence type="ECO:0000256" key="8">
    <source>
        <dbReference type="HAMAP-Rule" id="MF_00238"/>
    </source>
</evidence>
<organism evidence="10 11">
    <name type="scientific">Marinicrinis lubricantis</name>
    <dbReference type="NCBI Taxonomy" id="2086470"/>
    <lineage>
        <taxon>Bacteria</taxon>
        <taxon>Bacillati</taxon>
        <taxon>Bacillota</taxon>
        <taxon>Bacilli</taxon>
        <taxon>Bacillales</taxon>
        <taxon>Paenibacillaceae</taxon>
    </lineage>
</organism>
<feature type="binding site" evidence="8">
    <location>
        <begin position="12"/>
        <end position="20"/>
    </location>
    <ligand>
        <name>ATP</name>
        <dbReference type="ChEBI" id="CHEBI:30616"/>
    </ligand>
</feature>
<keyword evidence="3 8" id="KW-0547">Nucleotide-binding</keyword>
<accession>A0ABW1ISQ6</accession>
<dbReference type="InterPro" id="IPR027417">
    <property type="entry name" value="P-loop_NTPase"/>
</dbReference>
<evidence type="ECO:0000256" key="6">
    <source>
        <dbReference type="ARBA" id="ARBA00047615"/>
    </source>
</evidence>
<dbReference type="GO" id="GO:0016301">
    <property type="term" value="F:kinase activity"/>
    <property type="evidence" value="ECO:0007669"/>
    <property type="project" value="UniProtKB-KW"/>
</dbReference>
<reference evidence="11" key="1">
    <citation type="journal article" date="2019" name="Int. J. Syst. Evol. Microbiol.">
        <title>The Global Catalogue of Microorganisms (GCM) 10K type strain sequencing project: providing services to taxonomists for standard genome sequencing and annotation.</title>
        <authorList>
            <consortium name="The Broad Institute Genomics Platform"/>
            <consortium name="The Broad Institute Genome Sequencing Center for Infectious Disease"/>
            <person name="Wu L."/>
            <person name="Ma J."/>
        </authorList>
    </citation>
    <scope>NUCLEOTIDE SEQUENCE [LARGE SCALE GENOMIC DNA]</scope>
    <source>
        <strain evidence="11">CCM 8749</strain>
    </source>
</reference>
<evidence type="ECO:0000256" key="1">
    <source>
        <dbReference type="ARBA" id="ARBA00009427"/>
    </source>
</evidence>
<comment type="catalytic activity">
    <reaction evidence="6 8">
        <text>dCMP + ATP = dCDP + ADP</text>
        <dbReference type="Rhea" id="RHEA:25094"/>
        <dbReference type="ChEBI" id="CHEBI:30616"/>
        <dbReference type="ChEBI" id="CHEBI:57566"/>
        <dbReference type="ChEBI" id="CHEBI:58593"/>
        <dbReference type="ChEBI" id="CHEBI:456216"/>
        <dbReference type="EC" id="2.7.4.25"/>
    </reaction>
</comment>
<dbReference type="EC" id="2.7.4.25" evidence="8"/>
<evidence type="ECO:0000313" key="10">
    <source>
        <dbReference type="EMBL" id="MFC5988088.1"/>
    </source>
</evidence>
<evidence type="ECO:0000256" key="5">
    <source>
        <dbReference type="ARBA" id="ARBA00022840"/>
    </source>
</evidence>
<sequence>MPDSLINIAIDGPAGAGKSTVARLAASKLHMIYIDTGAMYRAVTWKVLSTGLAAHQIEEIAQLAETTEIALEPSEDGQKVFVDGVEVTEQIREPYISQKVSHIAKIPSVRNRLTSLQKQMAIHKGVIMDGRDIGTHVLPDAELKIYLTASVEARAKRRYEELKAKSHEVPYEQIVKEIAERDHTDETREVSPLRQAEDAVVLDTTGLPIEAVVHRIIALAESRMTSAQG</sequence>
<evidence type="ECO:0000256" key="3">
    <source>
        <dbReference type="ARBA" id="ARBA00022741"/>
    </source>
</evidence>
<evidence type="ECO:0000313" key="11">
    <source>
        <dbReference type="Proteomes" id="UP001596250"/>
    </source>
</evidence>